<comment type="caution">
    <text evidence="1">The sequence shown here is derived from an EMBL/GenBank/DDBJ whole genome shotgun (WGS) entry which is preliminary data.</text>
</comment>
<accession>A0ABP1EZM7</accession>
<proteinExistence type="predicted"/>
<reference evidence="1 2" key="1">
    <citation type="submission" date="2024-05" db="EMBL/GenBank/DDBJ databases">
        <authorList>
            <person name="Duchaud E."/>
        </authorList>
    </citation>
    <scope>NUCLEOTIDE SEQUENCE [LARGE SCALE GENOMIC DNA]</scope>
    <source>
        <strain evidence="1">Ena-SAMPLE-TAB-13-05-2024-13:56:06:370-140308</strain>
    </source>
</reference>
<dbReference type="Proteomes" id="UP001497527">
    <property type="component" value="Unassembled WGS sequence"/>
</dbReference>
<gene>
    <name evidence="1" type="ORF">T190423A01A_40343</name>
</gene>
<organism evidence="1 2">
    <name type="scientific">Tenacibaculum polynesiense</name>
    <dbReference type="NCBI Taxonomy" id="3137857"/>
    <lineage>
        <taxon>Bacteria</taxon>
        <taxon>Pseudomonadati</taxon>
        <taxon>Bacteroidota</taxon>
        <taxon>Flavobacteriia</taxon>
        <taxon>Flavobacteriales</taxon>
        <taxon>Flavobacteriaceae</taxon>
        <taxon>Tenacibaculum</taxon>
    </lineage>
</organism>
<keyword evidence="2" id="KW-1185">Reference proteome</keyword>
<protein>
    <recommendedName>
        <fullName evidence="3">Bacteriocin</fullName>
    </recommendedName>
</protein>
<evidence type="ECO:0008006" key="3">
    <source>
        <dbReference type="Google" id="ProtNLM"/>
    </source>
</evidence>
<name>A0ABP1EZM7_9FLAO</name>
<evidence type="ECO:0000313" key="2">
    <source>
        <dbReference type="Proteomes" id="UP001497527"/>
    </source>
</evidence>
<dbReference type="EMBL" id="CAXJIO010000013">
    <property type="protein sequence ID" value="CAL2103750.1"/>
    <property type="molecule type" value="Genomic_DNA"/>
</dbReference>
<sequence>MKKSILNLGKTLDKTEQQNINGGMRRCSSLFFCAFDCGEGDACAVPNGLGGANRGTIVNGQCCL</sequence>
<evidence type="ECO:0000313" key="1">
    <source>
        <dbReference type="EMBL" id="CAL2103750.1"/>
    </source>
</evidence>
<dbReference type="RefSeq" id="WP_348717950.1">
    <property type="nucleotide sequence ID" value="NZ_CAXJIO010000013.1"/>
</dbReference>